<dbReference type="InterPro" id="IPR011008">
    <property type="entry name" value="Dimeric_a/b-barrel"/>
</dbReference>
<feature type="domain" description="Stress-response A/B barrel" evidence="1">
    <location>
        <begin position="6"/>
        <end position="102"/>
    </location>
</feature>
<dbReference type="SMART" id="SM00886">
    <property type="entry name" value="Dabb"/>
    <property type="match status" value="1"/>
</dbReference>
<dbReference type="STRING" id="1790137.AXE80_12165"/>
<sequence>MDNKVFYHNVFFWLKEPNSVEDCLAFETALQKFLNASIYTKTSAITKPAHTQREVVDNSYTYALLVSFETKAQHDLYQAEEAHQLFLKEAAYLWEKVQIFDSVAL</sequence>
<keyword evidence="3" id="KW-1185">Reference proteome</keyword>
<dbReference type="EMBL" id="CP014224">
    <property type="protein sequence ID" value="ANW96988.1"/>
    <property type="molecule type" value="Genomic_DNA"/>
</dbReference>
<dbReference type="PROSITE" id="PS51502">
    <property type="entry name" value="S_R_A_B_BARREL"/>
    <property type="match status" value="1"/>
</dbReference>
<dbReference type="KEGG" id="wfu:AXE80_12165"/>
<accession>A0A1B1Y8D9</accession>
<evidence type="ECO:0000313" key="2">
    <source>
        <dbReference type="EMBL" id="ANW96988.1"/>
    </source>
</evidence>
<dbReference type="OrthoDB" id="7189263at2"/>
<evidence type="ECO:0000259" key="1">
    <source>
        <dbReference type="PROSITE" id="PS51502"/>
    </source>
</evidence>
<dbReference type="InterPro" id="IPR013097">
    <property type="entry name" value="Dabb"/>
</dbReference>
<dbReference type="AlphaFoldDB" id="A0A1B1Y8D9"/>
<reference evidence="2 3" key="1">
    <citation type="submission" date="2016-02" db="EMBL/GenBank/DDBJ databases">
        <authorList>
            <person name="Wen L."/>
            <person name="He K."/>
            <person name="Yang H."/>
        </authorList>
    </citation>
    <scope>NUCLEOTIDE SEQUENCE [LARGE SCALE GENOMIC DNA]</scope>
    <source>
        <strain evidence="2 3">CZ1127</strain>
    </source>
</reference>
<dbReference type="Proteomes" id="UP000092967">
    <property type="component" value="Chromosome"/>
</dbReference>
<protein>
    <recommendedName>
        <fullName evidence="1">Stress-response A/B barrel domain-containing protein</fullName>
    </recommendedName>
</protein>
<dbReference type="SUPFAM" id="SSF54909">
    <property type="entry name" value="Dimeric alpha+beta barrel"/>
    <property type="match status" value="1"/>
</dbReference>
<organism evidence="2 3">
    <name type="scientific">Wenyingzhuangia fucanilytica</name>
    <dbReference type="NCBI Taxonomy" id="1790137"/>
    <lineage>
        <taxon>Bacteria</taxon>
        <taxon>Pseudomonadati</taxon>
        <taxon>Bacteroidota</taxon>
        <taxon>Flavobacteriia</taxon>
        <taxon>Flavobacteriales</taxon>
        <taxon>Flavobacteriaceae</taxon>
        <taxon>Wenyingzhuangia</taxon>
    </lineage>
</organism>
<proteinExistence type="predicted"/>
<dbReference type="RefSeq" id="WP_068827722.1">
    <property type="nucleotide sequence ID" value="NZ_CP014224.1"/>
</dbReference>
<dbReference type="Pfam" id="PF07876">
    <property type="entry name" value="Dabb"/>
    <property type="match status" value="1"/>
</dbReference>
<gene>
    <name evidence="2" type="ORF">AXE80_12165</name>
</gene>
<name>A0A1B1Y8D9_9FLAO</name>
<dbReference type="Gene3D" id="3.30.70.100">
    <property type="match status" value="1"/>
</dbReference>
<evidence type="ECO:0000313" key="3">
    <source>
        <dbReference type="Proteomes" id="UP000092967"/>
    </source>
</evidence>